<dbReference type="AlphaFoldDB" id="A0A0Q3VIH9"/>
<organism evidence="3 4">
    <name type="scientific">Cytobacillus solani</name>
    <dbReference type="NCBI Taxonomy" id="1637975"/>
    <lineage>
        <taxon>Bacteria</taxon>
        <taxon>Bacillati</taxon>
        <taxon>Bacillota</taxon>
        <taxon>Bacilli</taxon>
        <taxon>Bacillales</taxon>
        <taxon>Bacillaceae</taxon>
        <taxon>Cytobacillus</taxon>
    </lineage>
</organism>
<dbReference type="InterPro" id="IPR048862">
    <property type="entry name" value="SPOCS_spoVID_N"/>
</dbReference>
<evidence type="ECO:0000259" key="2">
    <source>
        <dbReference type="PROSITE" id="PS51782"/>
    </source>
</evidence>
<proteinExistence type="predicted"/>
<dbReference type="Gene3D" id="3.10.350.10">
    <property type="entry name" value="LysM domain"/>
    <property type="match status" value="1"/>
</dbReference>
<protein>
    <recommendedName>
        <fullName evidence="2">LysM domain-containing protein</fullName>
    </recommendedName>
</protein>
<dbReference type="Pfam" id="PF01476">
    <property type="entry name" value="LysM"/>
    <property type="match status" value="1"/>
</dbReference>
<dbReference type="RefSeq" id="WP_056685898.1">
    <property type="nucleotide sequence ID" value="NZ_LJIX01000006.1"/>
</dbReference>
<dbReference type="SUPFAM" id="SSF54106">
    <property type="entry name" value="LysM domain"/>
    <property type="match status" value="1"/>
</dbReference>
<dbReference type="NCBIfam" id="TIGR02907">
    <property type="entry name" value="spore_VI_D"/>
    <property type="match status" value="1"/>
</dbReference>
<dbReference type="EMBL" id="LJIX01000006">
    <property type="protein sequence ID" value="KQL20695.1"/>
    <property type="molecule type" value="Genomic_DNA"/>
</dbReference>
<dbReference type="Proteomes" id="UP000050996">
    <property type="component" value="Unassembled WGS sequence"/>
</dbReference>
<evidence type="ECO:0000313" key="3">
    <source>
        <dbReference type="EMBL" id="KQL20695.1"/>
    </source>
</evidence>
<feature type="compositionally biased region" description="Basic and acidic residues" evidence="1">
    <location>
        <begin position="218"/>
        <end position="239"/>
    </location>
</feature>
<evidence type="ECO:0000256" key="1">
    <source>
        <dbReference type="SAM" id="MobiDB-lite"/>
    </source>
</evidence>
<gene>
    <name evidence="3" type="ORF">AN957_20270</name>
</gene>
<dbReference type="PATRIC" id="fig|1637975.4.peg.4029"/>
<dbReference type="InterPro" id="IPR018392">
    <property type="entry name" value="LysM"/>
</dbReference>
<feature type="compositionally biased region" description="Basic and acidic residues" evidence="1">
    <location>
        <begin position="279"/>
        <end position="289"/>
    </location>
</feature>
<dbReference type="Pfam" id="PF20918">
    <property type="entry name" value="SPOCS_spoVID-N"/>
    <property type="match status" value="1"/>
</dbReference>
<reference evidence="3 4" key="1">
    <citation type="submission" date="2015-09" db="EMBL/GenBank/DDBJ databases">
        <title>Genome sequencing project for genomic taxonomy and phylogenomics of Bacillus-like bacteria.</title>
        <authorList>
            <person name="Liu B."/>
            <person name="Wang J."/>
            <person name="Zhu Y."/>
            <person name="Liu G."/>
            <person name="Chen Q."/>
            <person name="Chen Z."/>
            <person name="Lan J."/>
            <person name="Che J."/>
            <person name="Ge C."/>
            <person name="Shi H."/>
            <person name="Pan Z."/>
            <person name="Liu X."/>
        </authorList>
    </citation>
    <scope>NUCLEOTIDE SEQUENCE [LARGE SCALE GENOMIC DNA]</scope>
    <source>
        <strain evidence="3 4">FJAT-18043</strain>
    </source>
</reference>
<dbReference type="STRING" id="1637975.AN957_20270"/>
<feature type="domain" description="LysM" evidence="2">
    <location>
        <begin position="331"/>
        <end position="375"/>
    </location>
</feature>
<comment type="caution">
    <text evidence="3">The sequence shown here is derived from an EMBL/GenBank/DDBJ whole genome shotgun (WGS) entry which is preliminary data.</text>
</comment>
<evidence type="ECO:0000313" key="4">
    <source>
        <dbReference type="Proteomes" id="UP000050996"/>
    </source>
</evidence>
<dbReference type="SMART" id="SM00257">
    <property type="entry name" value="LysM"/>
    <property type="match status" value="1"/>
</dbReference>
<dbReference type="InterPro" id="IPR036779">
    <property type="entry name" value="LysM_dom_sf"/>
</dbReference>
<dbReference type="PROSITE" id="PS51782">
    <property type="entry name" value="LYSM"/>
    <property type="match status" value="1"/>
</dbReference>
<keyword evidence="4" id="KW-1185">Reference proteome</keyword>
<name>A0A0Q3VIH9_9BACI</name>
<sequence>MSQGSQSCLRFSLEESVWFQKGQEVLDLISISLDPDIFIQEDDQYVTIQGALELSGEYKRNEIETAEDEGTFAAPKFIQVVEEREEGVCEFRHYFPVDITIPINRIQSLNDIDVQVESFDYIFPERSCLKLSANLMITGLYGEQQSSYEVDTQDEEELEPFLARSPAAEDVVDVSPLEKAFAEEEDQKEDRTEIFVSSANEIEKHDEFKEKVYIPFEAEARKEPEPEPEPKEEVKKADEPEITFYSSKRSEESPPSAEDIFEIPVDESLVQDVNMPKVESPEQEAKPESPEIIDESPEKTDKKKKKSKKKSMTLTEFFARKEESDHVAKLKVCIVQSGDTLDLIAERYAIGVHQLLSVNHLEINQDISEGQVLYIPAVVAR</sequence>
<dbReference type="InterPro" id="IPR014256">
    <property type="entry name" value="Spore_VI_D"/>
</dbReference>
<feature type="region of interest" description="Disordered" evidence="1">
    <location>
        <begin position="277"/>
        <end position="308"/>
    </location>
</feature>
<accession>A0A0Q3VIH9</accession>
<feature type="region of interest" description="Disordered" evidence="1">
    <location>
        <begin position="218"/>
        <end position="257"/>
    </location>
</feature>
<dbReference type="CDD" id="cd00118">
    <property type="entry name" value="LysM"/>
    <property type="match status" value="1"/>
</dbReference>